<protein>
    <submittedName>
        <fullName evidence="1">Uncharacterized protein</fullName>
    </submittedName>
</protein>
<reference evidence="1 2" key="1">
    <citation type="submission" date="2014-10" db="EMBL/GenBank/DDBJ databases">
        <title>Genome sequence of Novosphingobium malaysiense MUSC 273(T).</title>
        <authorList>
            <person name="Lee L.-H."/>
        </authorList>
    </citation>
    <scope>NUCLEOTIDE SEQUENCE [LARGE SCALE GENOMIC DNA]</scope>
    <source>
        <strain evidence="1 2">MUSC 273</strain>
    </source>
</reference>
<dbReference type="EMBL" id="JTDI01000009">
    <property type="protein sequence ID" value="KHK89073.1"/>
    <property type="molecule type" value="Genomic_DNA"/>
</dbReference>
<keyword evidence="2" id="KW-1185">Reference proteome</keyword>
<organism evidence="1 2">
    <name type="scientific">Novosphingobium malaysiense</name>
    <dbReference type="NCBI Taxonomy" id="1348853"/>
    <lineage>
        <taxon>Bacteria</taxon>
        <taxon>Pseudomonadati</taxon>
        <taxon>Pseudomonadota</taxon>
        <taxon>Alphaproteobacteria</taxon>
        <taxon>Sphingomonadales</taxon>
        <taxon>Sphingomonadaceae</taxon>
        <taxon>Novosphingobium</taxon>
    </lineage>
</organism>
<proteinExistence type="predicted"/>
<gene>
    <name evidence="1" type="ORF">LK12_22295</name>
</gene>
<accession>A0A0B1ZIH1</accession>
<evidence type="ECO:0000313" key="2">
    <source>
        <dbReference type="Proteomes" id="UP000031057"/>
    </source>
</evidence>
<dbReference type="Proteomes" id="UP000031057">
    <property type="component" value="Unassembled WGS sequence"/>
</dbReference>
<dbReference type="AlphaFoldDB" id="A0A0B1ZIH1"/>
<comment type="caution">
    <text evidence="1">The sequence shown here is derived from an EMBL/GenBank/DDBJ whole genome shotgun (WGS) entry which is preliminary data.</text>
</comment>
<sequence length="60" mass="6598">MRHRHAGLEMQGIGRRLVPALGIRSAEARDPRLILTCSPGAIVHARRRVAGAHVQALIQR</sequence>
<evidence type="ECO:0000313" key="1">
    <source>
        <dbReference type="EMBL" id="KHK89073.1"/>
    </source>
</evidence>
<name>A0A0B1ZIH1_9SPHN</name>